<reference evidence="3 4" key="1">
    <citation type="submission" date="2020-06" db="EMBL/GenBank/DDBJ databases">
        <authorList>
            <person name="Li R."/>
            <person name="Bekaert M."/>
        </authorList>
    </citation>
    <scope>NUCLEOTIDE SEQUENCE [LARGE SCALE GENOMIC DNA]</scope>
    <source>
        <strain evidence="4">wild</strain>
    </source>
</reference>
<dbReference type="SUPFAM" id="SSF51556">
    <property type="entry name" value="Metallo-dependent hydrolases"/>
    <property type="match status" value="1"/>
</dbReference>
<dbReference type="EC" id="3.1.21.-" evidence="3"/>
<proteinExistence type="inferred from homology"/>
<evidence type="ECO:0000313" key="3">
    <source>
        <dbReference type="EMBL" id="CAC5366982.1"/>
    </source>
</evidence>
<dbReference type="Pfam" id="PF01026">
    <property type="entry name" value="TatD_DNase"/>
    <property type="match status" value="1"/>
</dbReference>
<dbReference type="Gene3D" id="3.20.20.140">
    <property type="entry name" value="Metal-dependent hydrolases"/>
    <property type="match status" value="1"/>
</dbReference>
<dbReference type="AlphaFoldDB" id="A0A6J8AF82"/>
<sequence length="494" mass="56227">MEDDVLSLSAHGESIGDDSSSKATEHSLSAHGDSIGDDSSSKATEFSDMMVIDEIGYEDTTEEPSDNREVHDEGIYQQYVHRQRSAGAQGPTPYTVNASNSGEIENNSITTFKSRLHQCFVCGLVTHGKMRRHVLKTHLPWYWEPHTACWSCEVQEAQAGSLAHRHTMKHGIAGTVFDEDHMHLWCQLMLGSLHQIRSWLECSTLDDLLDYILQRELYTFVKNQFSSQEHQLLTFWADNYCPSSVPTYICNPPNHPICIFNWELIAVLLSRVGAVKQERFLLQKQRLTYEGANITEPISQSEEQLVFVDSHFHLDQILRRMRLRNFQHLQSVVAPGCSQYFYYGVANYVFPSRWNNWDSDVGFARGVYVSFGIHPHLAAEGVSKRQMDQLDSLTDSHLCVAIGEVGLDYTTTCICRPCRNPSRCKEEARRNQEEAFINMLLLARRKGLPVIIHCRDCGDGSAAKRTLELILHHNLAGMKFYRHCFEGTIEVAHS</sequence>
<dbReference type="PANTHER" id="PTHR46363:SF1">
    <property type="entry name" value="DEOXYRIBONUCLEASE TATDN2-RELATED"/>
    <property type="match status" value="1"/>
</dbReference>
<keyword evidence="3" id="KW-0378">Hydrolase</keyword>
<dbReference type="PANTHER" id="PTHR46363">
    <property type="entry name" value="DEOXYRIBONUCLEASE TATDN2-RELATED"/>
    <property type="match status" value="1"/>
</dbReference>
<name>A0A6J8AF82_MYTCO</name>
<protein>
    <submittedName>
        <fullName evidence="3">TatD</fullName>
        <ecNumber evidence="3">3.1.21.-</ecNumber>
    </submittedName>
</protein>
<dbReference type="InterPro" id="IPR001130">
    <property type="entry name" value="TatD-like"/>
</dbReference>
<organism evidence="3 4">
    <name type="scientific">Mytilus coruscus</name>
    <name type="common">Sea mussel</name>
    <dbReference type="NCBI Taxonomy" id="42192"/>
    <lineage>
        <taxon>Eukaryota</taxon>
        <taxon>Metazoa</taxon>
        <taxon>Spiralia</taxon>
        <taxon>Lophotrochozoa</taxon>
        <taxon>Mollusca</taxon>
        <taxon>Bivalvia</taxon>
        <taxon>Autobranchia</taxon>
        <taxon>Pteriomorphia</taxon>
        <taxon>Mytilida</taxon>
        <taxon>Mytiloidea</taxon>
        <taxon>Mytilidae</taxon>
        <taxon>Mytilinae</taxon>
        <taxon>Mytilus</taxon>
    </lineage>
</organism>
<evidence type="ECO:0000256" key="1">
    <source>
        <dbReference type="ARBA" id="ARBA00009275"/>
    </source>
</evidence>
<evidence type="ECO:0000256" key="2">
    <source>
        <dbReference type="SAM" id="MobiDB-lite"/>
    </source>
</evidence>
<evidence type="ECO:0000313" key="4">
    <source>
        <dbReference type="Proteomes" id="UP000507470"/>
    </source>
</evidence>
<accession>A0A6J8AF82</accession>
<comment type="similarity">
    <text evidence="1">Belongs to the metallo-dependent hydrolases superfamily. TatD-type hydrolase family.</text>
</comment>
<feature type="region of interest" description="Disordered" evidence="2">
    <location>
        <begin position="1"/>
        <end position="45"/>
    </location>
</feature>
<dbReference type="OrthoDB" id="6083454at2759"/>
<dbReference type="GO" id="GO:0016788">
    <property type="term" value="F:hydrolase activity, acting on ester bonds"/>
    <property type="evidence" value="ECO:0007669"/>
    <property type="project" value="InterPro"/>
</dbReference>
<dbReference type="EMBL" id="CACVKT020001353">
    <property type="protein sequence ID" value="CAC5366982.1"/>
    <property type="molecule type" value="Genomic_DNA"/>
</dbReference>
<dbReference type="Proteomes" id="UP000507470">
    <property type="component" value="Unassembled WGS sequence"/>
</dbReference>
<keyword evidence="4" id="KW-1185">Reference proteome</keyword>
<dbReference type="InterPro" id="IPR032466">
    <property type="entry name" value="Metal_Hydrolase"/>
</dbReference>
<gene>
    <name evidence="3" type="ORF">MCOR_7062</name>
</gene>